<proteinExistence type="inferred from homology"/>
<dbReference type="InterPro" id="IPR042100">
    <property type="entry name" value="Bug_dom1"/>
</dbReference>
<dbReference type="PIRSF" id="PIRSF017082">
    <property type="entry name" value="YflP"/>
    <property type="match status" value="1"/>
</dbReference>
<gene>
    <name evidence="3" type="ORF">D9R14_15945</name>
</gene>
<dbReference type="SUPFAM" id="SSF53850">
    <property type="entry name" value="Periplasmic binding protein-like II"/>
    <property type="match status" value="1"/>
</dbReference>
<comment type="caution">
    <text evidence="3">The sequence shown here is derived from an EMBL/GenBank/DDBJ whole genome shotgun (WGS) entry which is preliminary data.</text>
</comment>
<evidence type="ECO:0000256" key="2">
    <source>
        <dbReference type="SAM" id="SignalP"/>
    </source>
</evidence>
<evidence type="ECO:0000313" key="4">
    <source>
        <dbReference type="Proteomes" id="UP000269692"/>
    </source>
</evidence>
<dbReference type="OrthoDB" id="8443386at2"/>
<evidence type="ECO:0000256" key="1">
    <source>
        <dbReference type="ARBA" id="ARBA00006987"/>
    </source>
</evidence>
<dbReference type="InterPro" id="IPR005064">
    <property type="entry name" value="BUG"/>
</dbReference>
<dbReference type="Gene3D" id="3.40.190.10">
    <property type="entry name" value="Periplasmic binding protein-like II"/>
    <property type="match status" value="1"/>
</dbReference>
<keyword evidence="4" id="KW-1185">Reference proteome</keyword>
<dbReference type="EMBL" id="RCTF01000014">
    <property type="protein sequence ID" value="RLP75784.1"/>
    <property type="molecule type" value="Genomic_DNA"/>
</dbReference>
<organism evidence="3 4">
    <name type="scientific">Xanthobacter tagetidis</name>
    <dbReference type="NCBI Taxonomy" id="60216"/>
    <lineage>
        <taxon>Bacteria</taxon>
        <taxon>Pseudomonadati</taxon>
        <taxon>Pseudomonadota</taxon>
        <taxon>Alphaproteobacteria</taxon>
        <taxon>Hyphomicrobiales</taxon>
        <taxon>Xanthobacteraceae</taxon>
        <taxon>Xanthobacter</taxon>
    </lineage>
</organism>
<dbReference type="Proteomes" id="UP000269692">
    <property type="component" value="Unassembled WGS sequence"/>
</dbReference>
<keyword evidence="2" id="KW-0732">Signal</keyword>
<protein>
    <submittedName>
        <fullName evidence="3">Tripartite tricarboxylate transporter substrate binding protein</fullName>
    </submittedName>
</protein>
<dbReference type="RefSeq" id="WP_121624343.1">
    <property type="nucleotide sequence ID" value="NZ_JACIIW010000003.1"/>
</dbReference>
<dbReference type="Gene3D" id="3.40.190.150">
    <property type="entry name" value="Bordetella uptake gene, domain 1"/>
    <property type="match status" value="1"/>
</dbReference>
<reference evidence="3 4" key="1">
    <citation type="submission" date="2018-10" db="EMBL/GenBank/DDBJ databases">
        <title>Xanthobacter tagetidis genome sequencing and assembly.</title>
        <authorList>
            <person name="Maclea K.S."/>
            <person name="Goen A.E."/>
            <person name="Fatima S.A."/>
        </authorList>
    </citation>
    <scope>NUCLEOTIDE SEQUENCE [LARGE SCALE GENOMIC DNA]</scope>
    <source>
        <strain evidence="3 4">ATCC 700314</strain>
    </source>
</reference>
<feature type="chain" id="PRO_5018211398" evidence="2">
    <location>
        <begin position="22"/>
        <end position="319"/>
    </location>
</feature>
<comment type="similarity">
    <text evidence="1">Belongs to the UPF0065 (bug) family.</text>
</comment>
<evidence type="ECO:0000313" key="3">
    <source>
        <dbReference type="EMBL" id="RLP75784.1"/>
    </source>
</evidence>
<dbReference type="AlphaFoldDB" id="A0A3L7A6M9"/>
<dbReference type="PANTHER" id="PTHR42928">
    <property type="entry name" value="TRICARBOXYLATE-BINDING PROTEIN"/>
    <property type="match status" value="1"/>
</dbReference>
<feature type="signal peptide" evidence="2">
    <location>
        <begin position="1"/>
        <end position="21"/>
    </location>
</feature>
<dbReference type="Pfam" id="PF03401">
    <property type="entry name" value="TctC"/>
    <property type="match status" value="1"/>
</dbReference>
<accession>A0A3L7A6M9</accession>
<name>A0A3L7A6M9_9HYPH</name>
<dbReference type="CDD" id="cd07012">
    <property type="entry name" value="PBP2_Bug_TTT"/>
    <property type="match status" value="1"/>
</dbReference>
<dbReference type="PANTHER" id="PTHR42928:SF5">
    <property type="entry name" value="BLR1237 PROTEIN"/>
    <property type="match status" value="1"/>
</dbReference>
<sequence>MTWKYALALLPALLAPGIAGAQDFPTKPVTLVVPYAPGGSSDIMGRSVAQKLTDMWKQPVVVENKPGATTTVGAAYAAKQPADGYTMMVAPPPFIITQHVYPDLPYTTSSFEPVSLIAYYPLVLVVNANLPIHNLKELVEYAKKNPGLTYPSPGAGTTPHLIGEMLAQNEKIDLVHVPYKSGGQGVVDLVAGRLQFYAGVPTEVMPNIKAGKLRPIAVLAPTRSAQLPDVPTSTEAGFPFLQAQSWTSIVVPKGTPKAIVDKMSADLAKVAADPELRARMEPQGAVFVGSTPEELAKFYKEEDARFGPLVKAIGLKPEK</sequence>